<dbReference type="Proteomes" id="UP000030152">
    <property type="component" value="Unassembled WGS sequence"/>
</dbReference>
<evidence type="ECO:0000313" key="1">
    <source>
        <dbReference type="EMBL" id="KGO88026.1"/>
    </source>
</evidence>
<dbReference type="STRING" id="1121895.GCA_000378485_01193"/>
<name>A0A0A2M8Q5_9FLAO</name>
<dbReference type="AlphaFoldDB" id="A0A0A2M8Q5"/>
<comment type="caution">
    <text evidence="1">The sequence shown here is derived from an EMBL/GenBank/DDBJ whole genome shotgun (WGS) entry which is preliminary data.</text>
</comment>
<accession>A0A0A2M8Q5</accession>
<keyword evidence="2" id="KW-1185">Reference proteome</keyword>
<protein>
    <submittedName>
        <fullName evidence="1">Uncharacterized protein</fullName>
    </submittedName>
</protein>
<sequence>MKKAIRMGSLFLFIAVLTYVTMTINLKAFNILAIIISTKGRNAKTSWGLTGIVLSIEIMTML</sequence>
<gene>
    <name evidence="1" type="ORF">Q765_02890</name>
</gene>
<organism evidence="1 2">
    <name type="scientific">Flavobacterium rivuli WB 3.3-2 = DSM 21788</name>
    <dbReference type="NCBI Taxonomy" id="1121895"/>
    <lineage>
        <taxon>Bacteria</taxon>
        <taxon>Pseudomonadati</taxon>
        <taxon>Bacteroidota</taxon>
        <taxon>Flavobacteriia</taxon>
        <taxon>Flavobacteriales</taxon>
        <taxon>Flavobacteriaceae</taxon>
        <taxon>Flavobacterium</taxon>
    </lineage>
</organism>
<evidence type="ECO:0000313" key="2">
    <source>
        <dbReference type="Proteomes" id="UP000030152"/>
    </source>
</evidence>
<proteinExistence type="predicted"/>
<dbReference type="EMBL" id="JRLX01000002">
    <property type="protein sequence ID" value="KGO88026.1"/>
    <property type="molecule type" value="Genomic_DNA"/>
</dbReference>
<reference evidence="1 2" key="1">
    <citation type="submission" date="2013-09" db="EMBL/GenBank/DDBJ databases">
        <authorList>
            <person name="Zeng Z."/>
            <person name="Chen C."/>
        </authorList>
    </citation>
    <scope>NUCLEOTIDE SEQUENCE [LARGE SCALE GENOMIC DNA]</scope>
    <source>
        <strain evidence="1 2">WB 3.3-2</strain>
    </source>
</reference>